<name>A0A183IXJ9_9BILA</name>
<evidence type="ECO:0000313" key="4">
    <source>
        <dbReference type="WBParaSite" id="SBAD_0000865601-mRNA-1"/>
    </source>
</evidence>
<sequence>MAVRCQFALIILIADNSAILSAAMRSLGGAKRLRNADLRDGDSARERRHHAPQCGVSSKRVFVTVVVGRASPSRQLVHSVRPSVRPSVLFPHRRIRLCFRSPGAARYWRLVAGKESTTSSSLLIEELHYRHCSCCYCRSAVDSSIDSPAASPHRYFHCRYSLTFELSSK</sequence>
<evidence type="ECO:0000313" key="3">
    <source>
        <dbReference type="Proteomes" id="UP000270296"/>
    </source>
</evidence>
<dbReference type="WBParaSite" id="SBAD_0000865601-mRNA-1">
    <property type="protein sequence ID" value="SBAD_0000865601-mRNA-1"/>
    <property type="gene ID" value="SBAD_0000865601"/>
</dbReference>
<gene>
    <name evidence="2" type="ORF">SBAD_LOCUS8347</name>
</gene>
<evidence type="ECO:0000313" key="2">
    <source>
        <dbReference type="EMBL" id="VDP16639.1"/>
    </source>
</evidence>
<organism evidence="4">
    <name type="scientific">Soboliphyme baturini</name>
    <dbReference type="NCBI Taxonomy" id="241478"/>
    <lineage>
        <taxon>Eukaryota</taxon>
        <taxon>Metazoa</taxon>
        <taxon>Ecdysozoa</taxon>
        <taxon>Nematoda</taxon>
        <taxon>Enoplea</taxon>
        <taxon>Dorylaimia</taxon>
        <taxon>Dioctophymatida</taxon>
        <taxon>Dioctophymatoidea</taxon>
        <taxon>Soboliphymatidae</taxon>
        <taxon>Soboliphyme</taxon>
    </lineage>
</organism>
<reference evidence="2 3" key="2">
    <citation type="submission" date="2018-11" db="EMBL/GenBank/DDBJ databases">
        <authorList>
            <consortium name="Pathogen Informatics"/>
        </authorList>
    </citation>
    <scope>NUCLEOTIDE SEQUENCE [LARGE SCALE GENOMIC DNA]</scope>
</reference>
<feature type="signal peptide" evidence="1">
    <location>
        <begin position="1"/>
        <end position="23"/>
    </location>
</feature>
<dbReference type="EMBL" id="UZAM01011504">
    <property type="protein sequence ID" value="VDP16639.1"/>
    <property type="molecule type" value="Genomic_DNA"/>
</dbReference>
<protein>
    <submittedName>
        <fullName evidence="4">Secreted protein</fullName>
    </submittedName>
</protein>
<evidence type="ECO:0000256" key="1">
    <source>
        <dbReference type="SAM" id="SignalP"/>
    </source>
</evidence>
<keyword evidence="1" id="KW-0732">Signal</keyword>
<proteinExistence type="predicted"/>
<dbReference type="Proteomes" id="UP000270296">
    <property type="component" value="Unassembled WGS sequence"/>
</dbReference>
<accession>A0A183IXJ9</accession>
<reference evidence="4" key="1">
    <citation type="submission" date="2016-06" db="UniProtKB">
        <authorList>
            <consortium name="WormBaseParasite"/>
        </authorList>
    </citation>
    <scope>IDENTIFICATION</scope>
</reference>
<dbReference type="AlphaFoldDB" id="A0A183IXJ9"/>
<keyword evidence="3" id="KW-1185">Reference proteome</keyword>
<feature type="chain" id="PRO_5043140321" evidence="1">
    <location>
        <begin position="24"/>
        <end position="169"/>
    </location>
</feature>